<dbReference type="EMBL" id="MIEK01000037">
    <property type="protein sequence ID" value="OEH81717.1"/>
    <property type="molecule type" value="Genomic_DNA"/>
</dbReference>
<dbReference type="SUPFAM" id="SSF48008">
    <property type="entry name" value="GntR ligand-binding domain-like"/>
    <property type="match status" value="1"/>
</dbReference>
<accession>A0A1E5KUZ9</accession>
<comment type="caution">
    <text evidence="5">The sequence shown here is derived from an EMBL/GenBank/DDBJ whole genome shotgun (WGS) entry which is preliminary data.</text>
</comment>
<feature type="domain" description="HTH gntR-type" evidence="4">
    <location>
        <begin position="1"/>
        <end position="68"/>
    </location>
</feature>
<evidence type="ECO:0000259" key="4">
    <source>
        <dbReference type="PROSITE" id="PS50949"/>
    </source>
</evidence>
<dbReference type="InterPro" id="IPR036388">
    <property type="entry name" value="WH-like_DNA-bd_sf"/>
</dbReference>
<keyword evidence="3" id="KW-0804">Transcription</keyword>
<protein>
    <recommendedName>
        <fullName evidence="4">HTH gntR-type domain-containing protein</fullName>
    </recommendedName>
</protein>
<evidence type="ECO:0000313" key="6">
    <source>
        <dbReference type="Proteomes" id="UP000095256"/>
    </source>
</evidence>
<organism evidence="5 6">
    <name type="scientific">Enterococcus rivorum</name>
    <dbReference type="NCBI Taxonomy" id="762845"/>
    <lineage>
        <taxon>Bacteria</taxon>
        <taxon>Bacillati</taxon>
        <taxon>Bacillota</taxon>
        <taxon>Bacilli</taxon>
        <taxon>Lactobacillales</taxon>
        <taxon>Enterococcaceae</taxon>
        <taxon>Enterococcus</taxon>
    </lineage>
</organism>
<keyword evidence="6" id="KW-1185">Reference proteome</keyword>
<dbReference type="PROSITE" id="PS50949">
    <property type="entry name" value="HTH_GNTR"/>
    <property type="match status" value="1"/>
</dbReference>
<evidence type="ECO:0000256" key="2">
    <source>
        <dbReference type="ARBA" id="ARBA00023125"/>
    </source>
</evidence>
<dbReference type="Gene3D" id="1.20.120.530">
    <property type="entry name" value="GntR ligand-binding domain-like"/>
    <property type="match status" value="1"/>
</dbReference>
<dbReference type="STRING" id="762845.BCR26_15775"/>
<evidence type="ECO:0000256" key="1">
    <source>
        <dbReference type="ARBA" id="ARBA00023015"/>
    </source>
</evidence>
<dbReference type="Pfam" id="PF07729">
    <property type="entry name" value="FCD"/>
    <property type="match status" value="1"/>
</dbReference>
<dbReference type="PANTHER" id="PTHR43537">
    <property type="entry name" value="TRANSCRIPTIONAL REGULATOR, GNTR FAMILY"/>
    <property type="match status" value="1"/>
</dbReference>
<dbReference type="AlphaFoldDB" id="A0A1E5KUZ9"/>
<gene>
    <name evidence="5" type="ORF">BCR26_15775</name>
</gene>
<dbReference type="Proteomes" id="UP000095256">
    <property type="component" value="Unassembled WGS sequence"/>
</dbReference>
<proteinExistence type="predicted"/>
<dbReference type="RefSeq" id="WP_069699333.1">
    <property type="nucleotide sequence ID" value="NZ_JAGGMA010000043.1"/>
</dbReference>
<keyword evidence="2" id="KW-0238">DNA-binding</keyword>
<sequence>MNPKEKVYNFISEQLTLGNLKRDDRITEQFLVDNLGISRTPIREAMLQLASDDILEREPRKGFKLRSYTKYDVENLYQLIGVLDGKIAQLTIDKLTETDFSLMKFLIDSMYSAIENELYTKYNELQEQFHGIYINKCTNAIIRNELIIKKKMFIGKTYYRVDSNIIKNILHTTNEEHETILRLFQEKKDRELRDFIENTHWKTENAQYDIW</sequence>
<dbReference type="InterPro" id="IPR036390">
    <property type="entry name" value="WH_DNA-bd_sf"/>
</dbReference>
<reference evidence="5 6" key="1">
    <citation type="submission" date="2016-09" db="EMBL/GenBank/DDBJ databases">
        <authorList>
            <person name="Capua I."/>
            <person name="De Benedictis P."/>
            <person name="Joannis T."/>
            <person name="Lombin L.H."/>
            <person name="Cattoli G."/>
        </authorList>
    </citation>
    <scope>NUCLEOTIDE SEQUENCE [LARGE SCALE GENOMIC DNA]</scope>
    <source>
        <strain evidence="5 6">LMG 25899</strain>
    </source>
</reference>
<dbReference type="SUPFAM" id="SSF46785">
    <property type="entry name" value="Winged helix' DNA-binding domain"/>
    <property type="match status" value="1"/>
</dbReference>
<dbReference type="SMART" id="SM00345">
    <property type="entry name" value="HTH_GNTR"/>
    <property type="match status" value="1"/>
</dbReference>
<dbReference type="InterPro" id="IPR008920">
    <property type="entry name" value="TF_FadR/GntR_C"/>
</dbReference>
<dbReference type="PANTHER" id="PTHR43537:SF5">
    <property type="entry name" value="UXU OPERON TRANSCRIPTIONAL REGULATOR"/>
    <property type="match status" value="1"/>
</dbReference>
<evidence type="ECO:0000256" key="3">
    <source>
        <dbReference type="ARBA" id="ARBA00023163"/>
    </source>
</evidence>
<name>A0A1E5KUZ9_9ENTE</name>
<evidence type="ECO:0000313" key="5">
    <source>
        <dbReference type="EMBL" id="OEH81717.1"/>
    </source>
</evidence>
<dbReference type="GO" id="GO:0003677">
    <property type="term" value="F:DNA binding"/>
    <property type="evidence" value="ECO:0007669"/>
    <property type="project" value="UniProtKB-KW"/>
</dbReference>
<dbReference type="InterPro" id="IPR011711">
    <property type="entry name" value="GntR_C"/>
</dbReference>
<dbReference type="Gene3D" id="1.10.10.10">
    <property type="entry name" value="Winged helix-like DNA-binding domain superfamily/Winged helix DNA-binding domain"/>
    <property type="match status" value="1"/>
</dbReference>
<dbReference type="GO" id="GO:0003700">
    <property type="term" value="F:DNA-binding transcription factor activity"/>
    <property type="evidence" value="ECO:0007669"/>
    <property type="project" value="InterPro"/>
</dbReference>
<dbReference type="OrthoDB" id="574518at2"/>
<dbReference type="Pfam" id="PF00392">
    <property type="entry name" value="GntR"/>
    <property type="match status" value="1"/>
</dbReference>
<keyword evidence="1" id="KW-0805">Transcription regulation</keyword>
<dbReference type="InterPro" id="IPR000524">
    <property type="entry name" value="Tscrpt_reg_HTH_GntR"/>
</dbReference>